<dbReference type="Proteomes" id="UP000076878">
    <property type="component" value="Unassembled WGS sequence"/>
</dbReference>
<evidence type="ECO:0000313" key="1">
    <source>
        <dbReference type="EMBL" id="CZQ81845.1"/>
    </source>
</evidence>
<reference evidence="1 2" key="1">
    <citation type="submission" date="2016-02" db="EMBL/GenBank/DDBJ databases">
        <authorList>
            <person name="Wen L."/>
            <person name="He K."/>
            <person name="Yang H."/>
        </authorList>
    </citation>
    <scope>NUCLEOTIDE SEQUENCE [LARGE SCALE GENOMIC DNA]</scope>
    <source>
        <strain evidence="1">Trichococcus_R210</strain>
    </source>
</reference>
<dbReference type="EMBL" id="FJNB01000001">
    <property type="protein sequence ID" value="CZQ81845.1"/>
    <property type="molecule type" value="Genomic_DNA"/>
</dbReference>
<evidence type="ECO:0000313" key="2">
    <source>
        <dbReference type="Proteomes" id="UP000076878"/>
    </source>
</evidence>
<dbReference type="STRING" id="640938.TR210_172"/>
<gene>
    <name evidence="1" type="ORF">TR210_172</name>
</gene>
<dbReference type="AlphaFoldDB" id="A0A143YA27"/>
<sequence>MLTNQKDKRVTFQLKSAILRENTTVLKENQYAKLQNCDRFHDGIVRRRN</sequence>
<protein>
    <submittedName>
        <fullName evidence="1">Uncharacterized protein</fullName>
    </submittedName>
</protein>
<organism evidence="1 2">
    <name type="scientific">Trichococcus ilyis</name>
    <dbReference type="NCBI Taxonomy" id="640938"/>
    <lineage>
        <taxon>Bacteria</taxon>
        <taxon>Bacillati</taxon>
        <taxon>Bacillota</taxon>
        <taxon>Bacilli</taxon>
        <taxon>Lactobacillales</taxon>
        <taxon>Carnobacteriaceae</taxon>
        <taxon>Trichococcus</taxon>
    </lineage>
</organism>
<name>A0A143YA27_9LACT</name>
<accession>A0A143YA27</accession>
<proteinExistence type="predicted"/>